<dbReference type="Gene3D" id="3.90.320.10">
    <property type="match status" value="1"/>
</dbReference>
<accession>A0ABV2A8F9</accession>
<organism evidence="2 3">
    <name type="scientific">Sinimarinibacterium thermocellulolyticum</name>
    <dbReference type="NCBI Taxonomy" id="3170016"/>
    <lineage>
        <taxon>Bacteria</taxon>
        <taxon>Pseudomonadati</taxon>
        <taxon>Pseudomonadota</taxon>
        <taxon>Gammaproteobacteria</taxon>
        <taxon>Nevskiales</taxon>
        <taxon>Nevskiaceae</taxon>
        <taxon>Sinimarinibacterium</taxon>
    </lineage>
</organism>
<proteinExistence type="predicted"/>
<dbReference type="InterPro" id="IPR038726">
    <property type="entry name" value="PDDEXK_AddAB-type"/>
</dbReference>
<protein>
    <submittedName>
        <fullName evidence="2">PD-(D/E)XK nuclease family protein</fullName>
    </submittedName>
</protein>
<feature type="domain" description="PD-(D/E)XK endonuclease-like" evidence="1">
    <location>
        <begin position="613"/>
        <end position="887"/>
    </location>
</feature>
<dbReference type="NCBIfam" id="TIGR03623">
    <property type="entry name" value="probable DNA repair protein"/>
    <property type="match status" value="1"/>
</dbReference>
<comment type="caution">
    <text evidence="2">The sequence shown here is derived from an EMBL/GenBank/DDBJ whole genome shotgun (WGS) entry which is preliminary data.</text>
</comment>
<name>A0ABV2A8F9_9GAMM</name>
<dbReference type="EMBL" id="JBEPIJ010000005">
    <property type="protein sequence ID" value="MES0873540.1"/>
    <property type="molecule type" value="Genomic_DNA"/>
</dbReference>
<evidence type="ECO:0000313" key="2">
    <source>
        <dbReference type="EMBL" id="MES0873540.1"/>
    </source>
</evidence>
<keyword evidence="3" id="KW-1185">Reference proteome</keyword>
<dbReference type="InterPro" id="IPR019925">
    <property type="entry name" value="DNA_repair_protein_predicted"/>
</dbReference>
<dbReference type="InterPro" id="IPR027417">
    <property type="entry name" value="P-loop_NTPase"/>
</dbReference>
<gene>
    <name evidence="2" type="ORF">ABSH63_05930</name>
</gene>
<dbReference type="Pfam" id="PF12705">
    <property type="entry name" value="PDDEXK_1"/>
    <property type="match status" value="1"/>
</dbReference>
<reference evidence="2 3" key="1">
    <citation type="submission" date="2024-06" db="EMBL/GenBank/DDBJ databases">
        <authorList>
            <person name="Li Z."/>
            <person name="Jiang Y."/>
        </authorList>
    </citation>
    <scope>NUCLEOTIDE SEQUENCE [LARGE SCALE GENOMIC DNA]</scope>
    <source>
        <strain evidence="2 3">HSW-8</strain>
    </source>
</reference>
<dbReference type="RefSeq" id="WP_352888293.1">
    <property type="nucleotide sequence ID" value="NZ_JBEPIJ010000005.1"/>
</dbReference>
<dbReference type="InterPro" id="IPR011604">
    <property type="entry name" value="PDDEXK-like_dom_sf"/>
</dbReference>
<dbReference type="Proteomes" id="UP001465331">
    <property type="component" value="Unassembled WGS sequence"/>
</dbReference>
<evidence type="ECO:0000259" key="1">
    <source>
        <dbReference type="Pfam" id="PF12705"/>
    </source>
</evidence>
<evidence type="ECO:0000313" key="3">
    <source>
        <dbReference type="Proteomes" id="UP001465331"/>
    </source>
</evidence>
<sequence length="904" mass="99912">MRISDLRSMERAALFERLSHADTADTLVLCVSPRLVQHLQTAYARWQAARGMRTWRTPAIHTAETWLQARADTLGVPEAQARGLSAARTELLWRLIVHESREDFTILHEGAAARAAAQAWRLCADYELAPPLPASSPEIEAYNRWARQYQERCAKLGCRDAAQLRADTIAALATAPALPGTIVLAGFETILPWQQRMLAALRDRRCELLRLDAQAQTASVSAVCAPTAEQELLAAALWVAERARRTPDERIGVIVPDLHARRAELIRVFDQVLCPAFDTLSAGSAVRPYNLSLGEPLVHFGLVHCALLLLQLLAEGLDLPAAGALLCSPYWGAGETDATERAELDRRARAQGHLRLDLATLMQLARDRDRLRAALARLPRLSTLHRADLPTWADRFSEALDAAGWPGPRTLDSAEFQALEAWRDLLAELGALEDVLGPVSASVALAQLRHLAGERIFQPQTPPLNIQVLGALEAQGLDFDALWVMGLDDESWPPAGRPNPFIPFDLQRRLGMPHASTMQELAWAERTTQNWRAAAGEVVFSWAASDGDRPLSPSPLIRDEAARAQRLPPTSGPQHWQAMRAAAELETLTDVYAPRPDPQLPLPGGTRLLADQATCPFRAFASHRLGAAALEEPGYGPNPIDRGLLAHRTLETLWRNWRHHGALAALDDAALDEAIAAAVDTELDRAAARAPQRFAPRMRSLEARRLRALLRTFLEIERERPPFSVEIIEGEPLDAETPGISERSFGGLRLRLRPDRIDRLDDGRRLVIDYKTGAARKPPWRDGRPEEPQLLLYALTEPDIDGIAYARLRVGEVGFDGLAASDEIAPGIKPYERERDTRDAASWSALMGRWRGQLETVAEEIGRGLASVTPKHPRQSCRDCQLHALCRVRESAPWAAAADEEVLP</sequence>
<dbReference type="SUPFAM" id="SSF52540">
    <property type="entry name" value="P-loop containing nucleoside triphosphate hydrolases"/>
    <property type="match status" value="1"/>
</dbReference>